<organism evidence="6 7">
    <name type="scientific">Pseudomonas jinjuensis</name>
    <dbReference type="NCBI Taxonomy" id="198616"/>
    <lineage>
        <taxon>Bacteria</taxon>
        <taxon>Pseudomonadati</taxon>
        <taxon>Pseudomonadota</taxon>
        <taxon>Gammaproteobacteria</taxon>
        <taxon>Pseudomonadales</taxon>
        <taxon>Pseudomonadaceae</taxon>
        <taxon>Pseudomonas</taxon>
    </lineage>
</organism>
<dbReference type="Pfam" id="PF00890">
    <property type="entry name" value="FAD_binding_2"/>
    <property type="match status" value="1"/>
</dbReference>
<evidence type="ECO:0000313" key="6">
    <source>
        <dbReference type="EMBL" id="SDN82311.1"/>
    </source>
</evidence>
<dbReference type="Proteomes" id="UP000242957">
    <property type="component" value="Unassembled WGS sequence"/>
</dbReference>
<dbReference type="PANTHER" id="PTHR43400:SF10">
    <property type="entry name" value="3-OXOSTEROID 1-DEHYDROGENASE"/>
    <property type="match status" value="1"/>
</dbReference>
<keyword evidence="4" id="KW-0560">Oxidoreductase</keyword>
<keyword evidence="7" id="KW-1185">Reference proteome</keyword>
<dbReference type="SUPFAM" id="SSF51905">
    <property type="entry name" value="FAD/NAD(P)-binding domain"/>
    <property type="match status" value="2"/>
</dbReference>
<dbReference type="AlphaFoldDB" id="A0A1H0EJ01"/>
<comment type="cofactor">
    <cofactor evidence="1">
        <name>FAD</name>
        <dbReference type="ChEBI" id="CHEBI:57692"/>
    </cofactor>
</comment>
<evidence type="ECO:0000256" key="2">
    <source>
        <dbReference type="ARBA" id="ARBA00022630"/>
    </source>
</evidence>
<evidence type="ECO:0000256" key="4">
    <source>
        <dbReference type="ARBA" id="ARBA00023002"/>
    </source>
</evidence>
<dbReference type="InterPro" id="IPR050315">
    <property type="entry name" value="FAD-oxidoreductase_2"/>
</dbReference>
<dbReference type="InterPro" id="IPR027477">
    <property type="entry name" value="Succ_DH/fumarate_Rdtase_cat_sf"/>
</dbReference>
<protein>
    <submittedName>
        <fullName evidence="6">Succinate dehydrogenase/fumarate reductase, flavoprotein subunit</fullName>
    </submittedName>
</protein>
<keyword evidence="2" id="KW-0285">Flavoprotein</keyword>
<evidence type="ECO:0000256" key="1">
    <source>
        <dbReference type="ARBA" id="ARBA00001974"/>
    </source>
</evidence>
<name>A0A1H0EJ01_9PSED</name>
<dbReference type="PROSITE" id="PS51257">
    <property type="entry name" value="PROKAR_LIPOPROTEIN"/>
    <property type="match status" value="1"/>
</dbReference>
<gene>
    <name evidence="6" type="ORF">SAMN05216193_105192</name>
</gene>
<proteinExistence type="predicted"/>
<dbReference type="InterPro" id="IPR036188">
    <property type="entry name" value="FAD/NAD-bd_sf"/>
</dbReference>
<evidence type="ECO:0000313" key="7">
    <source>
        <dbReference type="Proteomes" id="UP000242957"/>
    </source>
</evidence>
<reference evidence="7" key="1">
    <citation type="submission" date="2016-10" db="EMBL/GenBank/DDBJ databases">
        <authorList>
            <person name="Varghese N."/>
            <person name="Submissions S."/>
        </authorList>
    </citation>
    <scope>NUCLEOTIDE SEQUENCE [LARGE SCALE GENOMIC DNA]</scope>
    <source>
        <strain evidence="7">JCM 21621</strain>
    </source>
</reference>
<accession>A0A1H0EJ01</accession>
<dbReference type="GO" id="GO:0008202">
    <property type="term" value="P:steroid metabolic process"/>
    <property type="evidence" value="ECO:0007669"/>
    <property type="project" value="UniProtKB-ARBA"/>
</dbReference>
<dbReference type="EMBL" id="FNIJ01000005">
    <property type="protein sequence ID" value="SDN82311.1"/>
    <property type="molecule type" value="Genomic_DNA"/>
</dbReference>
<dbReference type="RefSeq" id="WP_084310546.1">
    <property type="nucleotide sequence ID" value="NZ_FNIJ01000005.1"/>
</dbReference>
<dbReference type="GO" id="GO:0016491">
    <property type="term" value="F:oxidoreductase activity"/>
    <property type="evidence" value="ECO:0007669"/>
    <property type="project" value="UniProtKB-KW"/>
</dbReference>
<sequence length="479" mass="50608">MKLSDFQGQWDERADVVVVGYGIAGACAALEAKRAGGDVLVLERASGGGGASASSSGIFYLGGGTDVQKACGYEDDAEEMFKFLAASTECADKQAVRDFSLGSVAHFDWLESLGVPFERTSFKGKAVFLDTTECLFSTGNEKVWPYHLIARPAPRGHKVAGIGENAGAEAMKAILARCAEEGVPALYDCAVTELVQDDDGRVVGVLARQDGRQIAVRARKGVVLSTGGYNLNTEMVRRNVPLMSDTAVPLGIPSNDGAGIELGVAAGAATLAMDGIIATASIYPPGQLIKGILVNRNGERFVAEDSYHGRTASYVMEQPEQTAYLILDAEIFAYPEITSAQHALIDGWETVEEMEAGLGLPGGSLVNTLERYNADARAGEDSVFHKHADWLKPLDQGPFAAFDISFNKSIYLFMTLGGLKTNRHAQVIDRQGRVIPGLYAAGACSAHIPHSGKSYASGMSLGPGSFFGRVAGAHACAAE</sequence>
<evidence type="ECO:0000256" key="3">
    <source>
        <dbReference type="ARBA" id="ARBA00022827"/>
    </source>
</evidence>
<dbReference type="STRING" id="198616.SAMN05216193_105192"/>
<evidence type="ECO:0000259" key="5">
    <source>
        <dbReference type="Pfam" id="PF00890"/>
    </source>
</evidence>
<keyword evidence="3" id="KW-0274">FAD</keyword>
<dbReference type="Gene3D" id="3.50.50.60">
    <property type="entry name" value="FAD/NAD(P)-binding domain"/>
    <property type="match status" value="1"/>
</dbReference>
<dbReference type="OrthoDB" id="337830at2"/>
<dbReference type="Gene3D" id="3.90.700.10">
    <property type="entry name" value="Succinate dehydrogenase/fumarate reductase flavoprotein, catalytic domain"/>
    <property type="match status" value="1"/>
</dbReference>
<dbReference type="PANTHER" id="PTHR43400">
    <property type="entry name" value="FUMARATE REDUCTASE"/>
    <property type="match status" value="1"/>
</dbReference>
<dbReference type="PRINTS" id="PR00411">
    <property type="entry name" value="PNDRDTASEI"/>
</dbReference>
<feature type="domain" description="FAD-dependent oxidoreductase 2 FAD-binding" evidence="5">
    <location>
        <begin position="15"/>
        <end position="449"/>
    </location>
</feature>
<dbReference type="InterPro" id="IPR003953">
    <property type="entry name" value="FAD-dep_OxRdtase_2_FAD-bd"/>
</dbReference>
<dbReference type="NCBIfam" id="NF005510">
    <property type="entry name" value="PRK07121.1-3"/>
    <property type="match status" value="1"/>
</dbReference>